<evidence type="ECO:0000256" key="1">
    <source>
        <dbReference type="SAM" id="MobiDB-lite"/>
    </source>
</evidence>
<dbReference type="Proteomes" id="UP000596661">
    <property type="component" value="Chromosome 4"/>
</dbReference>
<evidence type="ECO:0000313" key="2">
    <source>
        <dbReference type="EnsemblPlants" id="cds.evm.model.04.1210"/>
    </source>
</evidence>
<accession>A0A803PC65</accession>
<organism evidence="2 3">
    <name type="scientific">Cannabis sativa</name>
    <name type="common">Hemp</name>
    <name type="synonym">Marijuana</name>
    <dbReference type="NCBI Taxonomy" id="3483"/>
    <lineage>
        <taxon>Eukaryota</taxon>
        <taxon>Viridiplantae</taxon>
        <taxon>Streptophyta</taxon>
        <taxon>Embryophyta</taxon>
        <taxon>Tracheophyta</taxon>
        <taxon>Spermatophyta</taxon>
        <taxon>Magnoliopsida</taxon>
        <taxon>eudicotyledons</taxon>
        <taxon>Gunneridae</taxon>
        <taxon>Pentapetalae</taxon>
        <taxon>rosids</taxon>
        <taxon>fabids</taxon>
        <taxon>Rosales</taxon>
        <taxon>Cannabaceae</taxon>
        <taxon>Cannabis</taxon>
    </lineage>
</organism>
<reference evidence="2" key="2">
    <citation type="submission" date="2021-03" db="UniProtKB">
        <authorList>
            <consortium name="EnsemblPlants"/>
        </authorList>
    </citation>
    <scope>IDENTIFICATION</scope>
</reference>
<dbReference type="AlphaFoldDB" id="A0A803PC65"/>
<sequence length="94" mass="10602">MAPFTQEDIHQAVTAIGATKASRLDEYHAYFFQRFWDIVGERARFELMWFRCSRSGPRDTHLFFADSSLVFGRANRGGSGLGSESVGVDISDYS</sequence>
<dbReference type="Gramene" id="evm.model.04.1210">
    <property type="protein sequence ID" value="cds.evm.model.04.1210"/>
    <property type="gene ID" value="evm.TU.04.1210"/>
</dbReference>
<dbReference type="EnsemblPlants" id="evm.model.04.1210">
    <property type="protein sequence ID" value="cds.evm.model.04.1210"/>
    <property type="gene ID" value="evm.TU.04.1210"/>
</dbReference>
<name>A0A803PC65_CANSA</name>
<protein>
    <submittedName>
        <fullName evidence="2">Uncharacterized protein</fullName>
    </submittedName>
</protein>
<keyword evidence="3" id="KW-1185">Reference proteome</keyword>
<evidence type="ECO:0000313" key="3">
    <source>
        <dbReference type="Proteomes" id="UP000596661"/>
    </source>
</evidence>
<feature type="region of interest" description="Disordered" evidence="1">
    <location>
        <begin position="75"/>
        <end position="94"/>
    </location>
</feature>
<dbReference type="EMBL" id="UZAU01000377">
    <property type="status" value="NOT_ANNOTATED_CDS"/>
    <property type="molecule type" value="Genomic_DNA"/>
</dbReference>
<proteinExistence type="predicted"/>
<reference evidence="2" key="1">
    <citation type="submission" date="2018-11" db="EMBL/GenBank/DDBJ databases">
        <authorList>
            <person name="Grassa J C."/>
        </authorList>
    </citation>
    <scope>NUCLEOTIDE SEQUENCE [LARGE SCALE GENOMIC DNA]</scope>
</reference>